<dbReference type="AlphaFoldDB" id="X1V8H1"/>
<proteinExistence type="predicted"/>
<comment type="caution">
    <text evidence="1">The sequence shown here is derived from an EMBL/GenBank/DDBJ whole genome shotgun (WGS) entry which is preliminary data.</text>
</comment>
<reference evidence="1" key="1">
    <citation type="journal article" date="2014" name="Front. Microbiol.">
        <title>High frequency of phylogenetically diverse reductive dehalogenase-homologous genes in deep subseafloor sedimentary metagenomes.</title>
        <authorList>
            <person name="Kawai M."/>
            <person name="Futagami T."/>
            <person name="Toyoda A."/>
            <person name="Takaki Y."/>
            <person name="Nishi S."/>
            <person name="Hori S."/>
            <person name="Arai W."/>
            <person name="Tsubouchi T."/>
            <person name="Morono Y."/>
            <person name="Uchiyama I."/>
            <person name="Ito T."/>
            <person name="Fujiyama A."/>
            <person name="Inagaki F."/>
            <person name="Takami H."/>
        </authorList>
    </citation>
    <scope>NUCLEOTIDE SEQUENCE</scope>
    <source>
        <strain evidence="1">Expedition CK06-06</strain>
    </source>
</reference>
<evidence type="ECO:0000313" key="1">
    <source>
        <dbReference type="EMBL" id="GAJ01520.1"/>
    </source>
</evidence>
<sequence>MVDMTDSTHIAMWFGSLKLLFCHLNPLYFTAHNQIRTGDPYLTKIVLFLLSYVGTNINYTIQYFYGGGGRIRTCVALWAAVLQTAPINHSG</sequence>
<protein>
    <submittedName>
        <fullName evidence="1">Uncharacterized protein</fullName>
    </submittedName>
</protein>
<name>X1V8H1_9ZZZZ</name>
<gene>
    <name evidence="1" type="ORF">S12H4_33898</name>
</gene>
<dbReference type="EMBL" id="BARW01020018">
    <property type="protein sequence ID" value="GAJ01520.1"/>
    <property type="molecule type" value="Genomic_DNA"/>
</dbReference>
<accession>X1V8H1</accession>
<feature type="non-terminal residue" evidence="1">
    <location>
        <position position="91"/>
    </location>
</feature>
<organism evidence="1">
    <name type="scientific">marine sediment metagenome</name>
    <dbReference type="NCBI Taxonomy" id="412755"/>
    <lineage>
        <taxon>unclassified sequences</taxon>
        <taxon>metagenomes</taxon>
        <taxon>ecological metagenomes</taxon>
    </lineage>
</organism>